<dbReference type="SMART" id="SM00700">
    <property type="entry name" value="JHBP"/>
    <property type="match status" value="1"/>
</dbReference>
<proteinExistence type="predicted"/>
<organism evidence="2 3">
    <name type="scientific">Drosophila willistoni</name>
    <name type="common">Fruit fly</name>
    <dbReference type="NCBI Taxonomy" id="7260"/>
    <lineage>
        <taxon>Eukaryota</taxon>
        <taxon>Metazoa</taxon>
        <taxon>Ecdysozoa</taxon>
        <taxon>Arthropoda</taxon>
        <taxon>Hexapoda</taxon>
        <taxon>Insecta</taxon>
        <taxon>Pterygota</taxon>
        <taxon>Neoptera</taxon>
        <taxon>Endopterygota</taxon>
        <taxon>Diptera</taxon>
        <taxon>Brachycera</taxon>
        <taxon>Muscomorpha</taxon>
        <taxon>Ephydroidea</taxon>
        <taxon>Drosophilidae</taxon>
        <taxon>Drosophila</taxon>
        <taxon>Sophophora</taxon>
    </lineage>
</organism>
<dbReference type="GO" id="GO:0005615">
    <property type="term" value="C:extracellular space"/>
    <property type="evidence" value="ECO:0007669"/>
    <property type="project" value="TreeGrafter"/>
</dbReference>
<dbReference type="InParanoid" id="B4MX06"/>
<feature type="signal peptide" evidence="1">
    <location>
        <begin position="1"/>
        <end position="18"/>
    </location>
</feature>
<dbReference type="HOGENOM" id="CLU_069908_2_0_1"/>
<sequence>MKCILGILCLLAWRAATAAPATDTDYISTDEFAKCSTEDDHVGDCIKDIINGLIPRLQNGNPKLKIPPYEPFLLNRTSFRYESGAVKGRISVRNVKIYGFGLYRAKEVSLKIKGDKIKLRLVGEMPKMNILGNYKADMQVNQLQLKPKGDFNVTLFDVEITTGTEGEIYRKDGKRFVRLDEIDSTPKIGDLTIKANGIFPDPELDQIALNVANQYWRDIYGIILPETRQYWQPLILRMLNESLQQIPIDQFLKE</sequence>
<accession>B4MX06</accession>
<evidence type="ECO:0008006" key="4">
    <source>
        <dbReference type="Google" id="ProtNLM"/>
    </source>
</evidence>
<dbReference type="Gene3D" id="3.15.10.30">
    <property type="entry name" value="Haemolymph juvenile hormone binding protein"/>
    <property type="match status" value="1"/>
</dbReference>
<dbReference type="EMBL" id="CH963857">
    <property type="protein sequence ID" value="EDW76645.1"/>
    <property type="molecule type" value="Genomic_DNA"/>
</dbReference>
<dbReference type="PANTHER" id="PTHR11008">
    <property type="entry name" value="PROTEIN TAKEOUT-LIKE PROTEIN"/>
    <property type="match status" value="1"/>
</dbReference>
<keyword evidence="1" id="KW-0732">Signal</keyword>
<evidence type="ECO:0000313" key="2">
    <source>
        <dbReference type="EMBL" id="EDW76645.1"/>
    </source>
</evidence>
<dbReference type="OrthoDB" id="8196554at2759"/>
<dbReference type="InterPro" id="IPR010562">
    <property type="entry name" value="Haemolymph_juvenile_hormone-bd"/>
</dbReference>
<gene>
    <name evidence="2" type="primary">Dwil\GK14552</name>
    <name evidence="2" type="ORF">Dwil_GK14552</name>
</gene>
<dbReference type="KEGG" id="dwi:6642436"/>
<dbReference type="SMR" id="B4MX06"/>
<dbReference type="Proteomes" id="UP000007798">
    <property type="component" value="Unassembled WGS sequence"/>
</dbReference>
<dbReference type="OMA" id="PYDPFVI"/>
<keyword evidence="3" id="KW-1185">Reference proteome</keyword>
<dbReference type="eggNOG" id="ENOG502S5NE">
    <property type="taxonomic scope" value="Eukaryota"/>
</dbReference>
<evidence type="ECO:0000256" key="1">
    <source>
        <dbReference type="SAM" id="SignalP"/>
    </source>
</evidence>
<dbReference type="FunCoup" id="B4MX06">
    <property type="interactions" value="70"/>
</dbReference>
<dbReference type="PANTHER" id="PTHR11008:SF18">
    <property type="entry name" value="BCDNA.GH05536-RELATED"/>
    <property type="match status" value="1"/>
</dbReference>
<reference evidence="2 3" key="1">
    <citation type="journal article" date="2007" name="Nature">
        <title>Evolution of genes and genomes on the Drosophila phylogeny.</title>
        <authorList>
            <consortium name="Drosophila 12 Genomes Consortium"/>
            <person name="Clark A.G."/>
            <person name="Eisen M.B."/>
            <person name="Smith D.R."/>
            <person name="Bergman C.M."/>
            <person name="Oliver B."/>
            <person name="Markow T.A."/>
            <person name="Kaufman T.C."/>
            <person name="Kellis M."/>
            <person name="Gelbart W."/>
            <person name="Iyer V.N."/>
            <person name="Pollard D.A."/>
            <person name="Sackton T.B."/>
            <person name="Larracuente A.M."/>
            <person name="Singh N.D."/>
            <person name="Abad J.P."/>
            <person name="Abt D.N."/>
            <person name="Adryan B."/>
            <person name="Aguade M."/>
            <person name="Akashi H."/>
            <person name="Anderson W.W."/>
            <person name="Aquadro C.F."/>
            <person name="Ardell D.H."/>
            <person name="Arguello R."/>
            <person name="Artieri C.G."/>
            <person name="Barbash D.A."/>
            <person name="Barker D."/>
            <person name="Barsanti P."/>
            <person name="Batterham P."/>
            <person name="Batzoglou S."/>
            <person name="Begun D."/>
            <person name="Bhutkar A."/>
            <person name="Blanco E."/>
            <person name="Bosak S.A."/>
            <person name="Bradley R.K."/>
            <person name="Brand A.D."/>
            <person name="Brent M.R."/>
            <person name="Brooks A.N."/>
            <person name="Brown R.H."/>
            <person name="Butlin R.K."/>
            <person name="Caggese C."/>
            <person name="Calvi B.R."/>
            <person name="Bernardo de Carvalho A."/>
            <person name="Caspi A."/>
            <person name="Castrezana S."/>
            <person name="Celniker S.E."/>
            <person name="Chang J.L."/>
            <person name="Chapple C."/>
            <person name="Chatterji S."/>
            <person name="Chinwalla A."/>
            <person name="Civetta A."/>
            <person name="Clifton S.W."/>
            <person name="Comeron J.M."/>
            <person name="Costello J.C."/>
            <person name="Coyne J.A."/>
            <person name="Daub J."/>
            <person name="David R.G."/>
            <person name="Delcher A.L."/>
            <person name="Delehaunty K."/>
            <person name="Do C.B."/>
            <person name="Ebling H."/>
            <person name="Edwards K."/>
            <person name="Eickbush T."/>
            <person name="Evans J.D."/>
            <person name="Filipski A."/>
            <person name="Findeiss S."/>
            <person name="Freyhult E."/>
            <person name="Fulton L."/>
            <person name="Fulton R."/>
            <person name="Garcia A.C."/>
            <person name="Gardiner A."/>
            <person name="Garfield D.A."/>
            <person name="Garvin B.E."/>
            <person name="Gibson G."/>
            <person name="Gilbert D."/>
            <person name="Gnerre S."/>
            <person name="Godfrey J."/>
            <person name="Good R."/>
            <person name="Gotea V."/>
            <person name="Gravely B."/>
            <person name="Greenberg A.J."/>
            <person name="Griffiths-Jones S."/>
            <person name="Gross S."/>
            <person name="Guigo R."/>
            <person name="Gustafson E.A."/>
            <person name="Haerty W."/>
            <person name="Hahn M.W."/>
            <person name="Halligan D.L."/>
            <person name="Halpern A.L."/>
            <person name="Halter G.M."/>
            <person name="Han M.V."/>
            <person name="Heger A."/>
            <person name="Hillier L."/>
            <person name="Hinrichs A.S."/>
            <person name="Holmes I."/>
            <person name="Hoskins R.A."/>
            <person name="Hubisz M.J."/>
            <person name="Hultmark D."/>
            <person name="Huntley M.A."/>
            <person name="Jaffe D.B."/>
            <person name="Jagadeeshan S."/>
            <person name="Jeck W.R."/>
            <person name="Johnson J."/>
            <person name="Jones C.D."/>
            <person name="Jordan W.C."/>
            <person name="Karpen G.H."/>
            <person name="Kataoka E."/>
            <person name="Keightley P.D."/>
            <person name="Kheradpour P."/>
            <person name="Kirkness E.F."/>
            <person name="Koerich L.B."/>
            <person name="Kristiansen K."/>
            <person name="Kudrna D."/>
            <person name="Kulathinal R.J."/>
            <person name="Kumar S."/>
            <person name="Kwok R."/>
            <person name="Lander E."/>
            <person name="Langley C.H."/>
            <person name="Lapoint R."/>
            <person name="Lazzaro B.P."/>
            <person name="Lee S.J."/>
            <person name="Levesque L."/>
            <person name="Li R."/>
            <person name="Lin C.F."/>
            <person name="Lin M.F."/>
            <person name="Lindblad-Toh K."/>
            <person name="Llopart A."/>
            <person name="Long M."/>
            <person name="Low L."/>
            <person name="Lozovsky E."/>
            <person name="Lu J."/>
            <person name="Luo M."/>
            <person name="Machado C.A."/>
            <person name="Makalowski W."/>
            <person name="Marzo M."/>
            <person name="Matsuda M."/>
            <person name="Matzkin L."/>
            <person name="McAllister B."/>
            <person name="McBride C.S."/>
            <person name="McKernan B."/>
            <person name="McKernan K."/>
            <person name="Mendez-Lago M."/>
            <person name="Minx P."/>
            <person name="Mollenhauer M.U."/>
            <person name="Montooth K."/>
            <person name="Mount S.M."/>
            <person name="Mu X."/>
            <person name="Myers E."/>
            <person name="Negre B."/>
            <person name="Newfeld S."/>
            <person name="Nielsen R."/>
            <person name="Noor M.A."/>
            <person name="O'Grady P."/>
            <person name="Pachter L."/>
            <person name="Papaceit M."/>
            <person name="Parisi M.J."/>
            <person name="Parisi M."/>
            <person name="Parts L."/>
            <person name="Pedersen J.S."/>
            <person name="Pesole G."/>
            <person name="Phillippy A.M."/>
            <person name="Ponting C.P."/>
            <person name="Pop M."/>
            <person name="Porcelli D."/>
            <person name="Powell J.R."/>
            <person name="Prohaska S."/>
            <person name="Pruitt K."/>
            <person name="Puig M."/>
            <person name="Quesneville H."/>
            <person name="Ram K.R."/>
            <person name="Rand D."/>
            <person name="Rasmussen M.D."/>
            <person name="Reed L.K."/>
            <person name="Reenan R."/>
            <person name="Reily A."/>
            <person name="Remington K.A."/>
            <person name="Rieger T.T."/>
            <person name="Ritchie M.G."/>
            <person name="Robin C."/>
            <person name="Rogers Y.H."/>
            <person name="Rohde C."/>
            <person name="Rozas J."/>
            <person name="Rubenfield M.J."/>
            <person name="Ruiz A."/>
            <person name="Russo S."/>
            <person name="Salzberg S.L."/>
            <person name="Sanchez-Gracia A."/>
            <person name="Saranga D.J."/>
            <person name="Sato H."/>
            <person name="Schaeffer S.W."/>
            <person name="Schatz M.C."/>
            <person name="Schlenke T."/>
            <person name="Schwartz R."/>
            <person name="Segarra C."/>
            <person name="Singh R.S."/>
            <person name="Sirot L."/>
            <person name="Sirota M."/>
            <person name="Sisneros N.B."/>
            <person name="Smith C.D."/>
            <person name="Smith T.F."/>
            <person name="Spieth J."/>
            <person name="Stage D.E."/>
            <person name="Stark A."/>
            <person name="Stephan W."/>
            <person name="Strausberg R.L."/>
            <person name="Strempel S."/>
            <person name="Sturgill D."/>
            <person name="Sutton G."/>
            <person name="Sutton G.G."/>
            <person name="Tao W."/>
            <person name="Teichmann S."/>
            <person name="Tobari Y.N."/>
            <person name="Tomimura Y."/>
            <person name="Tsolas J.M."/>
            <person name="Valente V.L."/>
            <person name="Venter E."/>
            <person name="Venter J.C."/>
            <person name="Vicario S."/>
            <person name="Vieira F.G."/>
            <person name="Vilella A.J."/>
            <person name="Villasante A."/>
            <person name="Walenz B."/>
            <person name="Wang J."/>
            <person name="Wasserman M."/>
            <person name="Watts T."/>
            <person name="Wilson D."/>
            <person name="Wilson R.K."/>
            <person name="Wing R.A."/>
            <person name="Wolfner M.F."/>
            <person name="Wong A."/>
            <person name="Wong G.K."/>
            <person name="Wu C.I."/>
            <person name="Wu G."/>
            <person name="Yamamoto D."/>
            <person name="Yang H.P."/>
            <person name="Yang S.P."/>
            <person name="Yorke J.A."/>
            <person name="Yoshida K."/>
            <person name="Zdobnov E."/>
            <person name="Zhang P."/>
            <person name="Zhang Y."/>
            <person name="Zimin A.V."/>
            <person name="Baldwin J."/>
            <person name="Abdouelleil A."/>
            <person name="Abdulkadir J."/>
            <person name="Abebe A."/>
            <person name="Abera B."/>
            <person name="Abreu J."/>
            <person name="Acer S.C."/>
            <person name="Aftuck L."/>
            <person name="Alexander A."/>
            <person name="An P."/>
            <person name="Anderson E."/>
            <person name="Anderson S."/>
            <person name="Arachi H."/>
            <person name="Azer M."/>
            <person name="Bachantsang P."/>
            <person name="Barry A."/>
            <person name="Bayul T."/>
            <person name="Berlin A."/>
            <person name="Bessette D."/>
            <person name="Bloom T."/>
            <person name="Blye J."/>
            <person name="Boguslavskiy L."/>
            <person name="Bonnet C."/>
            <person name="Boukhgalter B."/>
            <person name="Bourzgui I."/>
            <person name="Brown A."/>
            <person name="Cahill P."/>
            <person name="Channer S."/>
            <person name="Cheshatsang Y."/>
            <person name="Chuda L."/>
            <person name="Citroen M."/>
            <person name="Collymore A."/>
            <person name="Cooke P."/>
            <person name="Costello M."/>
            <person name="D'Aco K."/>
            <person name="Daza R."/>
            <person name="De Haan G."/>
            <person name="DeGray S."/>
            <person name="DeMaso C."/>
            <person name="Dhargay N."/>
            <person name="Dooley K."/>
            <person name="Dooley E."/>
            <person name="Doricent M."/>
            <person name="Dorje P."/>
            <person name="Dorjee K."/>
            <person name="Dupes A."/>
            <person name="Elong R."/>
            <person name="Falk J."/>
            <person name="Farina A."/>
            <person name="Faro S."/>
            <person name="Ferguson D."/>
            <person name="Fisher S."/>
            <person name="Foley C.D."/>
            <person name="Franke A."/>
            <person name="Friedrich D."/>
            <person name="Gadbois L."/>
            <person name="Gearin G."/>
            <person name="Gearin C.R."/>
            <person name="Giannoukos G."/>
            <person name="Goode T."/>
            <person name="Graham J."/>
            <person name="Grandbois E."/>
            <person name="Grewal S."/>
            <person name="Gyaltsen K."/>
            <person name="Hafez N."/>
            <person name="Hagos B."/>
            <person name="Hall J."/>
            <person name="Henson C."/>
            <person name="Hollinger A."/>
            <person name="Honan T."/>
            <person name="Huard M.D."/>
            <person name="Hughes L."/>
            <person name="Hurhula B."/>
            <person name="Husby M.E."/>
            <person name="Kamat A."/>
            <person name="Kanga B."/>
            <person name="Kashin S."/>
            <person name="Khazanovich D."/>
            <person name="Kisner P."/>
            <person name="Lance K."/>
            <person name="Lara M."/>
            <person name="Lee W."/>
            <person name="Lennon N."/>
            <person name="Letendre F."/>
            <person name="LeVine R."/>
            <person name="Lipovsky A."/>
            <person name="Liu X."/>
            <person name="Liu J."/>
            <person name="Liu S."/>
            <person name="Lokyitsang T."/>
            <person name="Lokyitsang Y."/>
            <person name="Lubonja R."/>
            <person name="Lui A."/>
            <person name="MacDonald P."/>
            <person name="Magnisalis V."/>
            <person name="Maru K."/>
            <person name="Matthews C."/>
            <person name="McCusker W."/>
            <person name="McDonough S."/>
            <person name="Mehta T."/>
            <person name="Meldrim J."/>
            <person name="Meneus L."/>
            <person name="Mihai O."/>
            <person name="Mihalev A."/>
            <person name="Mihova T."/>
            <person name="Mittelman R."/>
            <person name="Mlenga V."/>
            <person name="Montmayeur A."/>
            <person name="Mulrain L."/>
            <person name="Navidi A."/>
            <person name="Naylor J."/>
            <person name="Negash T."/>
            <person name="Nguyen T."/>
            <person name="Nguyen N."/>
            <person name="Nicol R."/>
            <person name="Norbu C."/>
            <person name="Norbu N."/>
            <person name="Novod N."/>
            <person name="O'Neill B."/>
            <person name="Osman S."/>
            <person name="Markiewicz E."/>
            <person name="Oyono O.L."/>
            <person name="Patti C."/>
            <person name="Phunkhang P."/>
            <person name="Pierre F."/>
            <person name="Priest M."/>
            <person name="Raghuraman S."/>
            <person name="Rege F."/>
            <person name="Reyes R."/>
            <person name="Rise C."/>
            <person name="Rogov P."/>
            <person name="Ross K."/>
            <person name="Ryan E."/>
            <person name="Settipalli S."/>
            <person name="Shea T."/>
            <person name="Sherpa N."/>
            <person name="Shi L."/>
            <person name="Shih D."/>
            <person name="Sparrow T."/>
            <person name="Spaulding J."/>
            <person name="Stalker J."/>
            <person name="Stange-Thomann N."/>
            <person name="Stavropoulos S."/>
            <person name="Stone C."/>
            <person name="Strader C."/>
            <person name="Tesfaye S."/>
            <person name="Thomson T."/>
            <person name="Thoulutsang Y."/>
            <person name="Thoulutsang D."/>
            <person name="Topham K."/>
            <person name="Topping I."/>
            <person name="Tsamla T."/>
            <person name="Vassiliev H."/>
            <person name="Vo A."/>
            <person name="Wangchuk T."/>
            <person name="Wangdi T."/>
            <person name="Weiand M."/>
            <person name="Wilkinson J."/>
            <person name="Wilson A."/>
            <person name="Yadav S."/>
            <person name="Young G."/>
            <person name="Yu Q."/>
            <person name="Zembek L."/>
            <person name="Zhong D."/>
            <person name="Zimmer A."/>
            <person name="Zwirko Z."/>
            <person name="Jaffe D.B."/>
            <person name="Alvarez P."/>
            <person name="Brockman W."/>
            <person name="Butler J."/>
            <person name="Chin C."/>
            <person name="Gnerre S."/>
            <person name="Grabherr M."/>
            <person name="Kleber M."/>
            <person name="Mauceli E."/>
            <person name="MacCallum I."/>
        </authorList>
    </citation>
    <scope>NUCLEOTIDE SEQUENCE [LARGE SCALE GENOMIC DNA]</scope>
    <source>
        <strain evidence="3">Tucson 14030-0811.24</strain>
    </source>
</reference>
<dbReference type="InterPro" id="IPR038606">
    <property type="entry name" value="To_sf"/>
</dbReference>
<dbReference type="PhylomeDB" id="B4MX06"/>
<evidence type="ECO:0000313" key="3">
    <source>
        <dbReference type="Proteomes" id="UP000007798"/>
    </source>
</evidence>
<dbReference type="Pfam" id="PF06585">
    <property type="entry name" value="JHBP"/>
    <property type="match status" value="1"/>
</dbReference>
<dbReference type="AlphaFoldDB" id="B4MX06"/>
<protein>
    <recommendedName>
        <fullName evidence="4">Circadian clock-controlled protein</fullName>
    </recommendedName>
</protein>
<name>B4MX06_DROWI</name>
<feature type="chain" id="PRO_5002818792" description="Circadian clock-controlled protein" evidence="1">
    <location>
        <begin position="19"/>
        <end position="254"/>
    </location>
</feature>